<sequence>MNRSLSFTINSIQNNIFSAIPHEWKTITCGALMNCAHSFSNLRSEEFDATVERNFEKLISPDSYEAIDQSEFDFNYRNDLLALDLKDIYSDNYASLMNMIRELYSIQRAWSWAKKNKPDVVLFLRPDLNYLDKFDFQGSLNLWGDNSRPIVMTPIWQKWGGVNDRFALTNFHGAEVYGNRFNLFWKYALILKNYPQAESLLFTTLFLNGVDFECYLSQRAARVRSGGNQREEDYNECGSNDSLKSFLSSIL</sequence>
<reference evidence="2" key="1">
    <citation type="submission" date="2018-06" db="EMBL/GenBank/DDBJ databases">
        <title>Description of a new Polynucleobacter species.</title>
        <authorList>
            <person name="Hahn M.W."/>
        </authorList>
    </citation>
    <scope>NUCLEOTIDE SEQUENCE [LARGE SCALE GENOMIC DNA]</scope>
    <source>
        <strain evidence="2">MG-25-Pas1-D2</strain>
    </source>
</reference>
<dbReference type="AlphaFoldDB" id="A0A2Z4JQE7"/>
<evidence type="ECO:0000313" key="2">
    <source>
        <dbReference type="Proteomes" id="UP000248592"/>
    </source>
</evidence>
<proteinExistence type="predicted"/>
<accession>A0A2Z4JQE7</accession>
<gene>
    <name evidence="1" type="ORF">Pas1_00705</name>
</gene>
<dbReference type="EMBL" id="CP030085">
    <property type="protein sequence ID" value="AWW49020.1"/>
    <property type="molecule type" value="Genomic_DNA"/>
</dbReference>
<dbReference type="RefSeq" id="WP_112294197.1">
    <property type="nucleotide sequence ID" value="NZ_CBCSBS010000002.1"/>
</dbReference>
<name>A0A2Z4JQE7_9BURK</name>
<dbReference type="Proteomes" id="UP000248592">
    <property type="component" value="Chromosome"/>
</dbReference>
<protein>
    <submittedName>
        <fullName evidence="1">Uncharacterized protein</fullName>
    </submittedName>
</protein>
<evidence type="ECO:0000313" key="1">
    <source>
        <dbReference type="EMBL" id="AWW49020.1"/>
    </source>
</evidence>
<organism evidence="1 2">
    <name type="scientific">Polynucleobacter paneuropaeus</name>
    <dbReference type="NCBI Taxonomy" id="2527775"/>
    <lineage>
        <taxon>Bacteria</taxon>
        <taxon>Pseudomonadati</taxon>
        <taxon>Pseudomonadota</taxon>
        <taxon>Betaproteobacteria</taxon>
        <taxon>Burkholderiales</taxon>
        <taxon>Burkholderiaceae</taxon>
        <taxon>Polynucleobacter</taxon>
    </lineage>
</organism>